<feature type="transmembrane region" description="Helical" evidence="6">
    <location>
        <begin position="413"/>
        <end position="432"/>
    </location>
</feature>
<evidence type="ECO:0000256" key="6">
    <source>
        <dbReference type="SAM" id="Phobius"/>
    </source>
</evidence>
<evidence type="ECO:0000256" key="4">
    <source>
        <dbReference type="ARBA" id="ARBA00022989"/>
    </source>
</evidence>
<evidence type="ECO:0000256" key="1">
    <source>
        <dbReference type="ARBA" id="ARBA00004651"/>
    </source>
</evidence>
<feature type="transmembrane region" description="Helical" evidence="6">
    <location>
        <begin position="136"/>
        <end position="155"/>
    </location>
</feature>
<dbReference type="HOGENOM" id="CLU_022017_5_3_7"/>
<evidence type="ECO:0000313" key="7">
    <source>
        <dbReference type="EMBL" id="ABW67640.1"/>
    </source>
</evidence>
<protein>
    <submittedName>
        <fullName evidence="7">Polysaccharide biosynthesis protein</fullName>
    </submittedName>
</protein>
<proteinExistence type="predicted"/>
<dbReference type="STRING" id="96561.Dole_1836"/>
<dbReference type="PANTHER" id="PTHR30250">
    <property type="entry name" value="PST FAMILY PREDICTED COLANIC ACID TRANSPORTER"/>
    <property type="match status" value="1"/>
</dbReference>
<dbReference type="InterPro" id="IPR050833">
    <property type="entry name" value="Poly_Biosynth_Transport"/>
</dbReference>
<name>A8ZSA3_DESOH</name>
<dbReference type="eggNOG" id="COG2244">
    <property type="taxonomic scope" value="Bacteria"/>
</dbReference>
<keyword evidence="2" id="KW-1003">Cell membrane</keyword>
<feature type="transmembrane region" description="Helical" evidence="6">
    <location>
        <begin position="21"/>
        <end position="50"/>
    </location>
</feature>
<dbReference type="RefSeq" id="WP_012175253.1">
    <property type="nucleotide sequence ID" value="NC_009943.1"/>
</dbReference>
<dbReference type="GO" id="GO:0005886">
    <property type="term" value="C:plasma membrane"/>
    <property type="evidence" value="ECO:0007669"/>
    <property type="project" value="UniProtKB-SubCell"/>
</dbReference>
<organism evidence="7 8">
    <name type="scientific">Desulfosudis oleivorans (strain DSM 6200 / JCM 39069 / Hxd3)</name>
    <name type="common">Desulfococcus oleovorans</name>
    <dbReference type="NCBI Taxonomy" id="96561"/>
    <lineage>
        <taxon>Bacteria</taxon>
        <taxon>Pseudomonadati</taxon>
        <taxon>Thermodesulfobacteriota</taxon>
        <taxon>Desulfobacteria</taxon>
        <taxon>Desulfobacterales</taxon>
        <taxon>Desulfosudaceae</taxon>
        <taxon>Desulfosudis</taxon>
    </lineage>
</organism>
<dbReference type="Proteomes" id="UP000008561">
    <property type="component" value="Chromosome"/>
</dbReference>
<keyword evidence="3 6" id="KW-0812">Transmembrane</keyword>
<feature type="transmembrane region" description="Helical" evidence="6">
    <location>
        <begin position="321"/>
        <end position="345"/>
    </location>
</feature>
<dbReference type="AlphaFoldDB" id="A8ZSA3"/>
<feature type="transmembrane region" description="Helical" evidence="6">
    <location>
        <begin position="388"/>
        <end position="407"/>
    </location>
</feature>
<dbReference type="Pfam" id="PF13440">
    <property type="entry name" value="Polysacc_synt_3"/>
    <property type="match status" value="1"/>
</dbReference>
<evidence type="ECO:0000256" key="2">
    <source>
        <dbReference type="ARBA" id="ARBA00022475"/>
    </source>
</evidence>
<feature type="transmembrane region" description="Helical" evidence="6">
    <location>
        <begin position="195"/>
        <end position="217"/>
    </location>
</feature>
<keyword evidence="5 6" id="KW-0472">Membrane</keyword>
<feature type="transmembrane region" description="Helical" evidence="6">
    <location>
        <begin position="167"/>
        <end position="189"/>
    </location>
</feature>
<evidence type="ECO:0000256" key="5">
    <source>
        <dbReference type="ARBA" id="ARBA00023136"/>
    </source>
</evidence>
<gene>
    <name evidence="7" type="ordered locus">Dole_1836</name>
</gene>
<evidence type="ECO:0000313" key="8">
    <source>
        <dbReference type="Proteomes" id="UP000008561"/>
    </source>
</evidence>
<feature type="transmembrane region" description="Helical" evidence="6">
    <location>
        <begin position="56"/>
        <end position="84"/>
    </location>
</feature>
<dbReference type="CDD" id="cd13128">
    <property type="entry name" value="MATE_Wzx_like"/>
    <property type="match status" value="1"/>
</dbReference>
<keyword evidence="4 6" id="KW-1133">Transmembrane helix</keyword>
<feature type="transmembrane region" description="Helical" evidence="6">
    <location>
        <begin position="237"/>
        <end position="265"/>
    </location>
</feature>
<comment type="subcellular location">
    <subcellularLocation>
        <location evidence="1">Cell membrane</location>
        <topology evidence="1">Multi-pass membrane protein</topology>
    </subcellularLocation>
</comment>
<accession>A8ZSA3</accession>
<evidence type="ECO:0000256" key="3">
    <source>
        <dbReference type="ARBA" id="ARBA00022692"/>
    </source>
</evidence>
<sequence>MLKIVKHKMHNLISDKKFSEILTGSVWALGARVSATVLALVSSVIIARFYGAEMVGVVAVVNSFLILATTFTVFGTNTSILRLIPEYLAKYSPTSAFKVYRKTQYMVIGFSLLTGTLFYFSANFIAAKIFNKPHLSIYFAIASIFIVFKSLMLLNTSAVRGLRLIRVFAMMQMLPQGFNLLLLIALGILTAQPGVPVYALLCGYALTGIFGWGIMNYTFKRRIQPGDKLHPTSTKKILAISLPMLMVATMNFFIAQTGVIMLGMFRTEAEVGYYSIAVKLSTLTSFVLSAINTISAPKFSELFHSGKIDELFYVAKKSTKLIFYATVPILFFLLIFGKLVLSILFGAEFTVAYTALLILIIGQFINSISGSIGYFMNMIGYHNQLRNILFSAAALNILFAFVLIPKIGINGAAIASMLCLVFWNISALTYIYKKYGRTTTYIPFID</sequence>
<feature type="transmembrane region" description="Helical" evidence="6">
    <location>
        <begin position="105"/>
        <end position="130"/>
    </location>
</feature>
<dbReference type="PANTHER" id="PTHR30250:SF11">
    <property type="entry name" value="O-ANTIGEN TRANSPORTER-RELATED"/>
    <property type="match status" value="1"/>
</dbReference>
<keyword evidence="8" id="KW-1185">Reference proteome</keyword>
<dbReference type="KEGG" id="dol:Dole_1836"/>
<feature type="transmembrane region" description="Helical" evidence="6">
    <location>
        <begin position="271"/>
        <end position="291"/>
    </location>
</feature>
<feature type="transmembrane region" description="Helical" evidence="6">
    <location>
        <begin position="351"/>
        <end position="376"/>
    </location>
</feature>
<reference evidence="7 8" key="1">
    <citation type="submission" date="2007-10" db="EMBL/GenBank/DDBJ databases">
        <title>Complete sequence of Desulfococcus oleovorans Hxd3.</title>
        <authorList>
            <consortium name="US DOE Joint Genome Institute"/>
            <person name="Copeland A."/>
            <person name="Lucas S."/>
            <person name="Lapidus A."/>
            <person name="Barry K."/>
            <person name="Glavina del Rio T."/>
            <person name="Dalin E."/>
            <person name="Tice H."/>
            <person name="Pitluck S."/>
            <person name="Kiss H."/>
            <person name="Brettin T."/>
            <person name="Bruce D."/>
            <person name="Detter J.C."/>
            <person name="Han C."/>
            <person name="Schmutz J."/>
            <person name="Larimer F."/>
            <person name="Land M."/>
            <person name="Hauser L."/>
            <person name="Kyrpides N."/>
            <person name="Kim E."/>
            <person name="Wawrik B."/>
            <person name="Richardson P."/>
        </authorList>
    </citation>
    <scope>NUCLEOTIDE SEQUENCE [LARGE SCALE GENOMIC DNA]</scope>
    <source>
        <strain evidence="8">DSM 6200 / JCM 39069 / Hxd3</strain>
    </source>
</reference>
<dbReference type="EMBL" id="CP000859">
    <property type="protein sequence ID" value="ABW67640.1"/>
    <property type="molecule type" value="Genomic_DNA"/>
</dbReference>